<evidence type="ECO:0000313" key="5">
    <source>
        <dbReference type="EMBL" id="VEU44827.1"/>
    </source>
</evidence>
<feature type="transmembrane region" description="Helical" evidence="4">
    <location>
        <begin position="207"/>
        <end position="226"/>
    </location>
</feature>
<dbReference type="GO" id="GO:0008168">
    <property type="term" value="F:methyltransferase activity"/>
    <property type="evidence" value="ECO:0007669"/>
    <property type="project" value="UniProtKB-KW"/>
</dbReference>
<evidence type="ECO:0000313" key="6">
    <source>
        <dbReference type="Proteomes" id="UP000291116"/>
    </source>
</evidence>
<dbReference type="InterPro" id="IPR011610">
    <property type="entry name" value="SAM_mthyl_Trfase_ML2640-like"/>
</dbReference>
<dbReference type="SUPFAM" id="SSF53335">
    <property type="entry name" value="S-adenosyl-L-methionine-dependent methyltransferases"/>
    <property type="match status" value="1"/>
</dbReference>
<dbReference type="OrthoDB" id="203237at2759"/>
<keyword evidence="2" id="KW-0489">Methyltransferase</keyword>
<comment type="similarity">
    <text evidence="1">Belongs to the UPF0677 family.</text>
</comment>
<dbReference type="Gene3D" id="3.40.50.150">
    <property type="entry name" value="Vaccinia Virus protein VP39"/>
    <property type="match status" value="1"/>
</dbReference>
<evidence type="ECO:0008006" key="7">
    <source>
        <dbReference type="Google" id="ProtNLM"/>
    </source>
</evidence>
<evidence type="ECO:0000256" key="1">
    <source>
        <dbReference type="ARBA" id="ARBA00008138"/>
    </source>
</evidence>
<feature type="transmembrane region" description="Helical" evidence="4">
    <location>
        <begin position="129"/>
        <end position="146"/>
    </location>
</feature>
<keyword evidence="4" id="KW-0812">Transmembrane</keyword>
<dbReference type="InterPro" id="IPR007213">
    <property type="entry name" value="Ppm1/Ppm2/Tcmp"/>
</dbReference>
<feature type="transmembrane region" description="Helical" evidence="4">
    <location>
        <begin position="233"/>
        <end position="249"/>
    </location>
</feature>
<dbReference type="Proteomes" id="UP000291116">
    <property type="component" value="Unassembled WGS sequence"/>
</dbReference>
<dbReference type="PANTHER" id="PTHR43619:SF2">
    <property type="entry name" value="S-ADENOSYL-L-METHIONINE-DEPENDENT METHYLTRANSFERASES SUPERFAMILY PROTEIN"/>
    <property type="match status" value="1"/>
</dbReference>
<accession>A0A448ZRZ9</accession>
<feature type="transmembrane region" description="Helical" evidence="4">
    <location>
        <begin position="158"/>
        <end position="181"/>
    </location>
</feature>
<keyword evidence="4" id="KW-0472">Membrane</keyword>
<keyword evidence="3" id="KW-0808">Transferase</keyword>
<dbReference type="NCBIfam" id="TIGR00027">
    <property type="entry name" value="mthyl_TIGR00027"/>
    <property type="match status" value="1"/>
</dbReference>
<feature type="transmembrane region" description="Helical" evidence="4">
    <location>
        <begin position="43"/>
        <end position="65"/>
    </location>
</feature>
<dbReference type="GO" id="GO:0032259">
    <property type="term" value="P:methylation"/>
    <property type="evidence" value="ECO:0007669"/>
    <property type="project" value="UniProtKB-KW"/>
</dbReference>
<keyword evidence="4" id="KW-1133">Transmembrane helix</keyword>
<proteinExistence type="inferred from homology"/>
<keyword evidence="6" id="KW-1185">Reference proteome</keyword>
<reference evidence="5 6" key="1">
    <citation type="submission" date="2019-01" db="EMBL/GenBank/DDBJ databases">
        <authorList>
            <person name="Ferrante I. M."/>
        </authorList>
    </citation>
    <scope>NUCLEOTIDE SEQUENCE [LARGE SCALE GENOMIC DNA]</scope>
    <source>
        <strain evidence="5 6">B856</strain>
    </source>
</reference>
<dbReference type="AlphaFoldDB" id="A0A448ZRZ9"/>
<evidence type="ECO:0000256" key="4">
    <source>
        <dbReference type="SAM" id="Phobius"/>
    </source>
</evidence>
<name>A0A448ZRZ9_9STRA</name>
<protein>
    <recommendedName>
        <fullName evidence="7">S-adenosyl-L-methionine-dependent methyltransferase</fullName>
    </recommendedName>
</protein>
<sequence length="618" mass="69928">MMFIVIIFGFGIKFLEEYCSILPPPTRLDDEKGKKARRPAVYLLKIPFGLFTSCLLLPNLVAVYIPNYIRAANTMLMSNANFEGEDLRVILPPDEFSRVCYREEMGFLIQCTLTAAEILAFHFDLPNVVWAHHIVAMSLALGRLYAWCYPITLMSDWLWLAVVVHLTIYSLNFVRSCYSFLRHFLTREDNLSGIPTMKHLFHCTNVGSWKIIVSAYAFSSVVAVLSDGGKTEQALLCLAFVAPLFYGSFQEMRRWRSSSISDGFPTRMFVQVTVEIMVGLFLGPILLFLDFLFPHAMKKFSKKTSHKNTAGGVVALRALCNASSDSRLHIDDPYAIRFVQRGVLHIVVKSAVLRYLMTLKLEVQHPGALGHLITRTKTIDEIILDLTSRKNKPVRQLVILGAGYDTRAYRLKSLKDVLVLEVDQPFMSSEKQEKCADLKPLCKELVHLSTDFNKESVADVMNGCDKFDPKKPTLFLWEGVQVYLSDDSVDKMFASLCTLGQKLLDPAHYLYFTFSDKKLMTPEGRKSIYGGEEFFEYAGGIGEKVESGIDPNGIKDYLLTRGFDIYNYSPRSGLSGHMTPSQKQDMYLSNHPFIVQSEVFHSGLIKNVALWTDSKIVS</sequence>
<dbReference type="PANTHER" id="PTHR43619">
    <property type="entry name" value="S-ADENOSYL-L-METHIONINE-DEPENDENT METHYLTRANSFERASE YKTD-RELATED"/>
    <property type="match status" value="1"/>
</dbReference>
<feature type="transmembrane region" description="Helical" evidence="4">
    <location>
        <begin position="269"/>
        <end position="293"/>
    </location>
</feature>
<evidence type="ECO:0000256" key="3">
    <source>
        <dbReference type="ARBA" id="ARBA00022679"/>
    </source>
</evidence>
<dbReference type="EMBL" id="CAACVS010000669">
    <property type="protein sequence ID" value="VEU44827.1"/>
    <property type="molecule type" value="Genomic_DNA"/>
</dbReference>
<dbReference type="Pfam" id="PF04072">
    <property type="entry name" value="LCM"/>
    <property type="match status" value="1"/>
</dbReference>
<gene>
    <name evidence="5" type="ORF">PSNMU_V1.4_AUG-EV-PASAV3_0119620</name>
</gene>
<dbReference type="InterPro" id="IPR029063">
    <property type="entry name" value="SAM-dependent_MTases_sf"/>
</dbReference>
<evidence type="ECO:0000256" key="2">
    <source>
        <dbReference type="ARBA" id="ARBA00022603"/>
    </source>
</evidence>
<organism evidence="5 6">
    <name type="scientific">Pseudo-nitzschia multistriata</name>
    <dbReference type="NCBI Taxonomy" id="183589"/>
    <lineage>
        <taxon>Eukaryota</taxon>
        <taxon>Sar</taxon>
        <taxon>Stramenopiles</taxon>
        <taxon>Ochrophyta</taxon>
        <taxon>Bacillariophyta</taxon>
        <taxon>Bacillariophyceae</taxon>
        <taxon>Bacillariophycidae</taxon>
        <taxon>Bacillariales</taxon>
        <taxon>Bacillariaceae</taxon>
        <taxon>Pseudo-nitzschia</taxon>
    </lineage>
</organism>